<accession>A0A975BYU5</accession>
<dbReference type="KEGG" id="dmm:dnm_095600"/>
<proteinExistence type="predicted"/>
<protein>
    <submittedName>
        <fullName evidence="1">Uncharacterized protein</fullName>
    </submittedName>
</protein>
<dbReference type="EMBL" id="CP061800">
    <property type="protein sequence ID" value="QTA93459.1"/>
    <property type="molecule type" value="Genomic_DNA"/>
</dbReference>
<keyword evidence="2" id="KW-1185">Reference proteome</keyword>
<gene>
    <name evidence="1" type="ORF">dnm_095600</name>
</gene>
<sequence length="39" mass="4882">MIQCQYASLIFYRRIIQNNWNRSFYAVRLRHLLTCNDFI</sequence>
<reference evidence="1" key="1">
    <citation type="journal article" date="2021" name="Microb. Physiol.">
        <title>Proteogenomic Insights into the Physiology of Marine, Sulfate-Reducing, Filamentous Desulfonema limicola and Desulfonema magnum.</title>
        <authorList>
            <person name="Schnaars V."/>
            <person name="Wohlbrand L."/>
            <person name="Scheve S."/>
            <person name="Hinrichs C."/>
            <person name="Reinhardt R."/>
            <person name="Rabus R."/>
        </authorList>
    </citation>
    <scope>NUCLEOTIDE SEQUENCE</scope>
    <source>
        <strain evidence="1">4be13</strain>
    </source>
</reference>
<name>A0A975BYU5_9BACT</name>
<dbReference type="Proteomes" id="UP000663722">
    <property type="component" value="Chromosome"/>
</dbReference>
<evidence type="ECO:0000313" key="2">
    <source>
        <dbReference type="Proteomes" id="UP000663722"/>
    </source>
</evidence>
<evidence type="ECO:0000313" key="1">
    <source>
        <dbReference type="EMBL" id="QTA93459.1"/>
    </source>
</evidence>
<dbReference type="AlphaFoldDB" id="A0A975BYU5"/>
<organism evidence="1 2">
    <name type="scientific">Desulfonema magnum</name>
    <dbReference type="NCBI Taxonomy" id="45655"/>
    <lineage>
        <taxon>Bacteria</taxon>
        <taxon>Pseudomonadati</taxon>
        <taxon>Thermodesulfobacteriota</taxon>
        <taxon>Desulfobacteria</taxon>
        <taxon>Desulfobacterales</taxon>
        <taxon>Desulfococcaceae</taxon>
        <taxon>Desulfonema</taxon>
    </lineage>
</organism>